<dbReference type="PANTHER" id="PTHR34154:SF13">
    <property type="entry name" value="ASL1-LIKE GLYCOSYL HYDROLASE CATALYTIC DOMAIN-CONTAINING PROTEIN"/>
    <property type="match status" value="1"/>
</dbReference>
<dbReference type="GO" id="GO:0009277">
    <property type="term" value="C:fungal-type cell wall"/>
    <property type="evidence" value="ECO:0007669"/>
    <property type="project" value="TreeGrafter"/>
</dbReference>
<gene>
    <name evidence="4" type="ORF">M011DRAFT_496656</name>
</gene>
<evidence type="ECO:0000313" key="4">
    <source>
        <dbReference type="EMBL" id="KAF2743869.1"/>
    </source>
</evidence>
<dbReference type="EMBL" id="MU006593">
    <property type="protein sequence ID" value="KAF2743869.1"/>
    <property type="molecule type" value="Genomic_DNA"/>
</dbReference>
<keyword evidence="5" id="KW-1185">Reference proteome</keyword>
<keyword evidence="4" id="KW-0378">Hydrolase</keyword>
<dbReference type="InterPro" id="IPR017853">
    <property type="entry name" value="GH"/>
</dbReference>
<organism evidence="4 5">
    <name type="scientific">Sporormia fimetaria CBS 119925</name>
    <dbReference type="NCBI Taxonomy" id="1340428"/>
    <lineage>
        <taxon>Eukaryota</taxon>
        <taxon>Fungi</taxon>
        <taxon>Dikarya</taxon>
        <taxon>Ascomycota</taxon>
        <taxon>Pezizomycotina</taxon>
        <taxon>Dothideomycetes</taxon>
        <taxon>Pleosporomycetidae</taxon>
        <taxon>Pleosporales</taxon>
        <taxon>Sporormiaceae</taxon>
        <taxon>Sporormia</taxon>
    </lineage>
</organism>
<feature type="chain" id="PRO_5025528683" evidence="2">
    <location>
        <begin position="19"/>
        <end position="464"/>
    </location>
</feature>
<dbReference type="Proteomes" id="UP000799440">
    <property type="component" value="Unassembled WGS sequence"/>
</dbReference>
<reference evidence="4" key="1">
    <citation type="journal article" date="2020" name="Stud. Mycol.">
        <title>101 Dothideomycetes genomes: a test case for predicting lifestyles and emergence of pathogens.</title>
        <authorList>
            <person name="Haridas S."/>
            <person name="Albert R."/>
            <person name="Binder M."/>
            <person name="Bloem J."/>
            <person name="Labutti K."/>
            <person name="Salamov A."/>
            <person name="Andreopoulos B."/>
            <person name="Baker S."/>
            <person name="Barry K."/>
            <person name="Bills G."/>
            <person name="Bluhm B."/>
            <person name="Cannon C."/>
            <person name="Castanera R."/>
            <person name="Culley D."/>
            <person name="Daum C."/>
            <person name="Ezra D."/>
            <person name="Gonzalez J."/>
            <person name="Henrissat B."/>
            <person name="Kuo A."/>
            <person name="Liang C."/>
            <person name="Lipzen A."/>
            <person name="Lutzoni F."/>
            <person name="Magnuson J."/>
            <person name="Mondo S."/>
            <person name="Nolan M."/>
            <person name="Ohm R."/>
            <person name="Pangilinan J."/>
            <person name="Park H.-J."/>
            <person name="Ramirez L."/>
            <person name="Alfaro M."/>
            <person name="Sun H."/>
            <person name="Tritt A."/>
            <person name="Yoshinaga Y."/>
            <person name="Zwiers L.-H."/>
            <person name="Turgeon B."/>
            <person name="Goodwin S."/>
            <person name="Spatafora J."/>
            <person name="Crous P."/>
            <person name="Grigoriev I."/>
        </authorList>
    </citation>
    <scope>NUCLEOTIDE SEQUENCE</scope>
    <source>
        <strain evidence="4">CBS 119925</strain>
    </source>
</reference>
<feature type="compositionally biased region" description="Polar residues" evidence="1">
    <location>
        <begin position="128"/>
        <end position="143"/>
    </location>
</feature>
<dbReference type="OrthoDB" id="43654at2759"/>
<dbReference type="InterPro" id="IPR053183">
    <property type="entry name" value="ASL1"/>
</dbReference>
<dbReference type="Pfam" id="PF11790">
    <property type="entry name" value="Glyco_hydro_cc"/>
    <property type="match status" value="1"/>
</dbReference>
<evidence type="ECO:0000256" key="1">
    <source>
        <dbReference type="SAM" id="MobiDB-lite"/>
    </source>
</evidence>
<dbReference type="GO" id="GO:0071966">
    <property type="term" value="P:fungal-type cell wall polysaccharide metabolic process"/>
    <property type="evidence" value="ECO:0007669"/>
    <property type="project" value="TreeGrafter"/>
</dbReference>
<evidence type="ECO:0000256" key="2">
    <source>
        <dbReference type="SAM" id="SignalP"/>
    </source>
</evidence>
<feature type="signal peptide" evidence="2">
    <location>
        <begin position="1"/>
        <end position="18"/>
    </location>
</feature>
<evidence type="ECO:0000313" key="5">
    <source>
        <dbReference type="Proteomes" id="UP000799440"/>
    </source>
</evidence>
<feature type="domain" description="Asl1-like glycosyl hydrolase catalytic" evidence="3">
    <location>
        <begin position="224"/>
        <end position="461"/>
    </location>
</feature>
<feature type="region of interest" description="Disordered" evidence="1">
    <location>
        <begin position="127"/>
        <end position="220"/>
    </location>
</feature>
<dbReference type="Gene3D" id="3.20.20.80">
    <property type="entry name" value="Glycosidases"/>
    <property type="match status" value="1"/>
</dbReference>
<dbReference type="SUPFAM" id="SSF51445">
    <property type="entry name" value="(Trans)glycosidases"/>
    <property type="match status" value="1"/>
</dbReference>
<dbReference type="AlphaFoldDB" id="A0A6A6V1S9"/>
<dbReference type="InterPro" id="IPR024655">
    <property type="entry name" value="Asl1_glyco_hydro_catalytic"/>
</dbReference>
<dbReference type="GO" id="GO:0016787">
    <property type="term" value="F:hydrolase activity"/>
    <property type="evidence" value="ECO:0007669"/>
    <property type="project" value="UniProtKB-KW"/>
</dbReference>
<proteinExistence type="predicted"/>
<dbReference type="PANTHER" id="PTHR34154">
    <property type="entry name" value="ALKALI-SENSITIVE LINKAGE PROTEIN 1"/>
    <property type="match status" value="1"/>
</dbReference>
<name>A0A6A6V1S9_9PLEO</name>
<evidence type="ECO:0000259" key="3">
    <source>
        <dbReference type="Pfam" id="PF11790"/>
    </source>
</evidence>
<accession>A0A6A6V1S9</accession>
<sequence length="464" mass="48543">MSSSLKFGLLALISTAAAAPHYGHGKFHKSSGAAYPTGGWGGYNSTIVHPTGTGVVPSPDEQTTTIDETYTSTTTLVSTIYITASPVEDVSSTALPEDGPAPSSAASVCGPETVYATVTDKVTVTVTSGASPSSKAEDASSTPPAAPTSEYEAPAPGPSEVEEATSTPPAAPPAAPTGEYEAPAPQPSETADEPLPTFPKKGVEAPAPSPSSAPPSSGAKPKMGLAYNDAALCKNFAGKASWAYSWGSTPGGDLPEGVSFIPMPWTKNEDAKKWLGFVDDAISKGTDTVMGFNEPDLPAQANMSPEVACQRWAEYMDPIKAAHPSVTILGPSVTNDGIDENKGLQWLAKFQKACPGAKWDAANIHFYDLWMDGDHETDMSTVGRFKKQVQKAHDQTGKDVWVTEFGLFPDQSAEDSAEFLREAVKYMDSTDFVKGYSYFMVGTGPNQLNAGDGLSAIGEVYASS</sequence>
<protein>
    <submittedName>
        <fullName evidence="4">Glycoside hydrolase family 128 protein</fullName>
    </submittedName>
</protein>
<keyword evidence="2" id="KW-0732">Signal</keyword>